<accession>A0A6A6LK74</accession>
<evidence type="ECO:0000313" key="2">
    <source>
        <dbReference type="EMBL" id="KAF2300855.1"/>
    </source>
</evidence>
<dbReference type="PANTHER" id="PTHR24305:SF166">
    <property type="entry name" value="CYTOCHROME P450 12A4, MITOCHONDRIAL-RELATED"/>
    <property type="match status" value="1"/>
</dbReference>
<gene>
    <name evidence="2" type="ORF">GH714_017840</name>
</gene>
<organism evidence="2 3">
    <name type="scientific">Hevea brasiliensis</name>
    <name type="common">Para rubber tree</name>
    <name type="synonym">Siphonia brasiliensis</name>
    <dbReference type="NCBI Taxonomy" id="3981"/>
    <lineage>
        <taxon>Eukaryota</taxon>
        <taxon>Viridiplantae</taxon>
        <taxon>Streptophyta</taxon>
        <taxon>Embryophyta</taxon>
        <taxon>Tracheophyta</taxon>
        <taxon>Spermatophyta</taxon>
        <taxon>Magnoliopsida</taxon>
        <taxon>eudicotyledons</taxon>
        <taxon>Gunneridae</taxon>
        <taxon>Pentapetalae</taxon>
        <taxon>rosids</taxon>
        <taxon>fabids</taxon>
        <taxon>Malpighiales</taxon>
        <taxon>Euphorbiaceae</taxon>
        <taxon>Crotonoideae</taxon>
        <taxon>Micrandreae</taxon>
        <taxon>Hevea</taxon>
    </lineage>
</organism>
<keyword evidence="3" id="KW-1185">Reference proteome</keyword>
<comment type="similarity">
    <text evidence="1">Belongs to the cytochrome P450 family.</text>
</comment>
<dbReference type="PANTHER" id="PTHR24305">
    <property type="entry name" value="CYTOCHROME P450"/>
    <property type="match status" value="1"/>
</dbReference>
<reference evidence="2 3" key="1">
    <citation type="journal article" date="2020" name="Mol. Plant">
        <title>The Chromosome-Based Rubber Tree Genome Provides New Insights into Spurge Genome Evolution and Rubber Biosynthesis.</title>
        <authorList>
            <person name="Liu J."/>
            <person name="Shi C."/>
            <person name="Shi C.C."/>
            <person name="Li W."/>
            <person name="Zhang Q.J."/>
            <person name="Zhang Y."/>
            <person name="Li K."/>
            <person name="Lu H.F."/>
            <person name="Shi C."/>
            <person name="Zhu S.T."/>
            <person name="Xiao Z.Y."/>
            <person name="Nan H."/>
            <person name="Yue Y."/>
            <person name="Zhu X.G."/>
            <person name="Wu Y."/>
            <person name="Hong X.N."/>
            <person name="Fan G.Y."/>
            <person name="Tong Y."/>
            <person name="Zhang D."/>
            <person name="Mao C.L."/>
            <person name="Liu Y.L."/>
            <person name="Hao S.J."/>
            <person name="Liu W.Q."/>
            <person name="Lv M.Q."/>
            <person name="Zhang H.B."/>
            <person name="Liu Y."/>
            <person name="Hu-Tang G.R."/>
            <person name="Wang J.P."/>
            <person name="Wang J.H."/>
            <person name="Sun Y.H."/>
            <person name="Ni S.B."/>
            <person name="Chen W.B."/>
            <person name="Zhang X.C."/>
            <person name="Jiao Y.N."/>
            <person name="Eichler E.E."/>
            <person name="Li G.H."/>
            <person name="Liu X."/>
            <person name="Gao L.Z."/>
        </authorList>
    </citation>
    <scope>NUCLEOTIDE SEQUENCE [LARGE SCALE GENOMIC DNA]</scope>
    <source>
        <strain evidence="3">cv. GT1</strain>
        <tissue evidence="2">Leaf</tissue>
    </source>
</reference>
<dbReference type="GO" id="GO:0016705">
    <property type="term" value="F:oxidoreductase activity, acting on paired donors, with incorporation or reduction of molecular oxygen"/>
    <property type="evidence" value="ECO:0007669"/>
    <property type="project" value="InterPro"/>
</dbReference>
<protein>
    <recommendedName>
        <fullName evidence="4">Cytochrome P450</fullName>
    </recommendedName>
</protein>
<dbReference type="GO" id="GO:0020037">
    <property type="term" value="F:heme binding"/>
    <property type="evidence" value="ECO:0007669"/>
    <property type="project" value="InterPro"/>
</dbReference>
<name>A0A6A6LK74_HEVBR</name>
<dbReference type="AlphaFoldDB" id="A0A6A6LK74"/>
<proteinExistence type="inferred from homology"/>
<dbReference type="Gene3D" id="1.10.630.10">
    <property type="entry name" value="Cytochrome P450"/>
    <property type="match status" value="1"/>
</dbReference>
<dbReference type="InterPro" id="IPR036396">
    <property type="entry name" value="Cyt_P450_sf"/>
</dbReference>
<dbReference type="EMBL" id="JAAGAX010000010">
    <property type="protein sequence ID" value="KAF2300855.1"/>
    <property type="molecule type" value="Genomic_DNA"/>
</dbReference>
<dbReference type="Proteomes" id="UP000467840">
    <property type="component" value="Chromosome 4"/>
</dbReference>
<dbReference type="InterPro" id="IPR050121">
    <property type="entry name" value="Cytochrome_P450_monoxygenase"/>
</dbReference>
<evidence type="ECO:0000256" key="1">
    <source>
        <dbReference type="ARBA" id="ARBA00010617"/>
    </source>
</evidence>
<dbReference type="SUPFAM" id="SSF48264">
    <property type="entry name" value="Cytochrome P450"/>
    <property type="match status" value="1"/>
</dbReference>
<sequence length="437" mass="49687">MKFPCRLPNSLISYLLSSSESNYYRTCDSEGSSQLLKDYATREFNAFLWISLVTVTALLLEKVFKLCRLWSKARRIAGPPCTSFFGHNNFGSRGNFIDLLSELHNEYGSVFKLWLGPTQLLAEKRRESLALQLNEKLVGRANVIPKYVIDCIMERIEEIMGKGNVDCKMVSQHMAFTILGATLFGDAFLAWSKANFYEELLMMIAKDASFWASYRVTPFWKQGFWRYQSLCANLKCLTQDIVQQCRKNCKIFHHVDQNSNDETVKYGMKAASGIPPSGVVLQDKFSRELDGHLNSREEPCGNIMGMMFHGCLATAGLMTNILERLATNPEIQDKALSWSYDYIFSPFLVMGRYTWRLMVRQGSTKDAQNVDKMVLLLATIYESARLLPPGPLLQRCSLKDGVAEGYVDTTRTSFVLNDPNDNQLFFPLVLDDDGYTC</sequence>
<evidence type="ECO:0008006" key="4">
    <source>
        <dbReference type="Google" id="ProtNLM"/>
    </source>
</evidence>
<comment type="caution">
    <text evidence="2">The sequence shown here is derived from an EMBL/GenBank/DDBJ whole genome shotgun (WGS) entry which is preliminary data.</text>
</comment>
<evidence type="ECO:0000313" key="3">
    <source>
        <dbReference type="Proteomes" id="UP000467840"/>
    </source>
</evidence>
<dbReference type="GO" id="GO:0004497">
    <property type="term" value="F:monooxygenase activity"/>
    <property type="evidence" value="ECO:0007669"/>
    <property type="project" value="InterPro"/>
</dbReference>
<dbReference type="GO" id="GO:0005506">
    <property type="term" value="F:iron ion binding"/>
    <property type="evidence" value="ECO:0007669"/>
    <property type="project" value="InterPro"/>
</dbReference>